<sequence length="322" mass="33541">MCRGRVPAACVGIFIQVKVGSSKPPSQSHEGLLLLATRQFLTVATLMRSLALAVLLVAALASFGARAEVASQSAPSPNGIGDTTVSAETLVSDVGAGRRALQALTSIAKAKVGSKTFALVDSYDCDNGMRLSDVPYTGVVPDAKTVTGLVNSNDCMGIITAVVLLNMPPCKLNDLPMRAACEALLYYSVALQNGVDAPTAEQFDEVMTWRRDVNLARAANKPFDGKSETYATFTKALRKALSTSKVTVMNNFTVVLDDEEADSIEMKDYFVGKVVAASNGFDDAPVAAATISKSVTTEASGAASVATSTTVVMALAIAATLV</sequence>
<proteinExistence type="predicted"/>
<evidence type="ECO:0000313" key="2">
    <source>
        <dbReference type="Proteomes" id="UP001165083"/>
    </source>
</evidence>
<protein>
    <submittedName>
        <fullName evidence="1">Unnamed protein product</fullName>
    </submittedName>
</protein>
<name>A0A9W6UAL7_9STRA</name>
<dbReference type="OrthoDB" id="99515at2759"/>
<dbReference type="Proteomes" id="UP001165083">
    <property type="component" value="Unassembled WGS sequence"/>
</dbReference>
<comment type="caution">
    <text evidence="1">The sequence shown here is derived from an EMBL/GenBank/DDBJ whole genome shotgun (WGS) entry which is preliminary data.</text>
</comment>
<gene>
    <name evidence="1" type="ORF">Plil01_001244800</name>
</gene>
<reference evidence="1" key="1">
    <citation type="submission" date="2023-04" db="EMBL/GenBank/DDBJ databases">
        <title>Phytophthora lilii NBRC 32176.</title>
        <authorList>
            <person name="Ichikawa N."/>
            <person name="Sato H."/>
            <person name="Tonouchi N."/>
        </authorList>
    </citation>
    <scope>NUCLEOTIDE SEQUENCE</scope>
    <source>
        <strain evidence="1">NBRC 32176</strain>
    </source>
</reference>
<organism evidence="1 2">
    <name type="scientific">Phytophthora lilii</name>
    <dbReference type="NCBI Taxonomy" id="2077276"/>
    <lineage>
        <taxon>Eukaryota</taxon>
        <taxon>Sar</taxon>
        <taxon>Stramenopiles</taxon>
        <taxon>Oomycota</taxon>
        <taxon>Peronosporomycetes</taxon>
        <taxon>Peronosporales</taxon>
        <taxon>Peronosporaceae</taxon>
        <taxon>Phytophthora</taxon>
    </lineage>
</organism>
<accession>A0A9W6UAL7</accession>
<keyword evidence="2" id="KW-1185">Reference proteome</keyword>
<dbReference type="EMBL" id="BSXW01000771">
    <property type="protein sequence ID" value="GMF29357.1"/>
    <property type="molecule type" value="Genomic_DNA"/>
</dbReference>
<evidence type="ECO:0000313" key="1">
    <source>
        <dbReference type="EMBL" id="GMF29357.1"/>
    </source>
</evidence>
<dbReference type="AlphaFoldDB" id="A0A9W6UAL7"/>